<protein>
    <submittedName>
        <fullName evidence="3">IS1182 family transposase</fullName>
    </submittedName>
</protein>
<evidence type="ECO:0000259" key="1">
    <source>
        <dbReference type="Pfam" id="PF05598"/>
    </source>
</evidence>
<name>A0A3E3J5Z2_9FIRM</name>
<organism evidence="3 4">
    <name type="scientific">Eisenbergiella massiliensis</name>
    <dbReference type="NCBI Taxonomy" id="1720294"/>
    <lineage>
        <taxon>Bacteria</taxon>
        <taxon>Bacillati</taxon>
        <taxon>Bacillota</taxon>
        <taxon>Clostridia</taxon>
        <taxon>Lachnospirales</taxon>
        <taxon>Lachnospiraceae</taxon>
        <taxon>Eisenbergiella</taxon>
    </lineage>
</organism>
<gene>
    <name evidence="3" type="ORF">DWY69_01175</name>
</gene>
<feature type="domain" description="Transposase InsH N-terminal" evidence="1">
    <location>
        <begin position="24"/>
        <end position="110"/>
    </location>
</feature>
<comment type="caution">
    <text evidence="3">The sequence shown here is derived from an EMBL/GenBank/DDBJ whole genome shotgun (WGS) entry which is preliminary data.</text>
</comment>
<dbReference type="InterPro" id="IPR047629">
    <property type="entry name" value="IS1182_transpos"/>
</dbReference>
<evidence type="ECO:0000313" key="4">
    <source>
        <dbReference type="Proteomes" id="UP000261166"/>
    </source>
</evidence>
<sequence length="584" mass="68807">MQKQGYYNEFFELGQQKINFSFFELQLPEDDPVYTLKKVMEELDFSGLLAGYSDKGRKGYNPIMLYAVVTYANMRCVRGVDDMVDLCTRDLAFIWLTQGQKPRRDAFYDFKGQKLTGEILDDLNYQFLRRLKKEGLITLKELFIDGTKIEANANRYTFVWRGSINYHLACLLDTIDALYTKYNTFLQENGYGPKYDLGNARMFIIEGVEKIRRVIEENRKRKLTKHKKISNNTVFEIDNCSPLELLKLQKNLVRIAQEEGIAFVYGKGKQKPELQKLYEELEECGKRLMGYKESFEIMGKERNSYSKTDLEATFMRMKEDHMLNGQLKAAYNVQIAVENYFIIHSYVSNDRTDYNTLIPVLEKHRKAFGEELEEVTADSGYCSEKNLLYLKEKGIAGYIKLQDHEKRKTRAYKEDISKYYNMTTQVFEDEHYYICHDGRELRHIRTETKEQEGYSQTFEVYGCADCSGCGHKARCLYKYKEEKDSGRNKVMKINEQWESLKEAANANIQSEKGILKRKIRSIQTEGHFGDIKENEDFRRFNYRGEEKVYKEFMLYAIGRNINKYHRFVHHEIEKYVGKSVQNPA</sequence>
<dbReference type="PANTHER" id="PTHR33408:SF2">
    <property type="entry name" value="TRANSPOSASE DDE DOMAIN-CONTAINING PROTEIN"/>
    <property type="match status" value="1"/>
</dbReference>
<reference evidence="3 4" key="1">
    <citation type="submission" date="2018-08" db="EMBL/GenBank/DDBJ databases">
        <title>A genome reference for cultivated species of the human gut microbiota.</title>
        <authorList>
            <person name="Zou Y."/>
            <person name="Xue W."/>
            <person name="Luo G."/>
        </authorList>
    </citation>
    <scope>NUCLEOTIDE SEQUENCE [LARGE SCALE GENOMIC DNA]</scope>
    <source>
        <strain evidence="3 4">AF26-4BH</strain>
    </source>
</reference>
<dbReference type="Pfam" id="PF05598">
    <property type="entry name" value="DUF772"/>
    <property type="match status" value="1"/>
</dbReference>
<dbReference type="EMBL" id="QVLU01000001">
    <property type="protein sequence ID" value="RGE74736.1"/>
    <property type="molecule type" value="Genomic_DNA"/>
</dbReference>
<evidence type="ECO:0000313" key="3">
    <source>
        <dbReference type="EMBL" id="RGE74736.1"/>
    </source>
</evidence>
<dbReference type="InterPro" id="IPR025668">
    <property type="entry name" value="Tnp_DDE_dom"/>
</dbReference>
<proteinExistence type="predicted"/>
<dbReference type="NCBIfam" id="NF033551">
    <property type="entry name" value="transpos_IS1182"/>
    <property type="match status" value="1"/>
</dbReference>
<dbReference type="RefSeq" id="WP_025489181.1">
    <property type="nucleotide sequence ID" value="NZ_JBKVAZ010000030.1"/>
</dbReference>
<dbReference type="PANTHER" id="PTHR33408">
    <property type="entry name" value="TRANSPOSASE"/>
    <property type="match status" value="1"/>
</dbReference>
<dbReference type="OrthoDB" id="9789070at2"/>
<evidence type="ECO:0000259" key="2">
    <source>
        <dbReference type="Pfam" id="PF13751"/>
    </source>
</evidence>
<feature type="domain" description="Transposase DDE" evidence="2">
    <location>
        <begin position="434"/>
        <end position="565"/>
    </location>
</feature>
<accession>A0A3E3J5Z2</accession>
<dbReference type="Proteomes" id="UP000261166">
    <property type="component" value="Unassembled WGS sequence"/>
</dbReference>
<dbReference type="InterPro" id="IPR008490">
    <property type="entry name" value="Transposase_InsH_N"/>
</dbReference>
<dbReference type="Pfam" id="PF13751">
    <property type="entry name" value="DDE_Tnp_1_6"/>
    <property type="match status" value="1"/>
</dbReference>
<dbReference type="AlphaFoldDB" id="A0A3E3J5Z2"/>